<evidence type="ECO:0000313" key="2">
    <source>
        <dbReference type="Proteomes" id="UP001172680"/>
    </source>
</evidence>
<organism evidence="1 2">
    <name type="scientific">Coniosporium tulheliwenetii</name>
    <dbReference type="NCBI Taxonomy" id="3383036"/>
    <lineage>
        <taxon>Eukaryota</taxon>
        <taxon>Fungi</taxon>
        <taxon>Dikarya</taxon>
        <taxon>Ascomycota</taxon>
        <taxon>Pezizomycotina</taxon>
        <taxon>Dothideomycetes</taxon>
        <taxon>Dothideomycetes incertae sedis</taxon>
        <taxon>Coniosporium</taxon>
    </lineage>
</organism>
<proteinExistence type="predicted"/>
<sequence>MATPPQIPMLAQHTPQDDVQKHCNSAAETVRNDAVEQLTIDVLSENSGAMLFDARIASMKKTSNRMTSQYAIHQETAQDDTIYGPNKGDEGRVSRGGLIGGGFDDLIETGIDGAID</sequence>
<dbReference type="Proteomes" id="UP001172680">
    <property type="component" value="Unassembled WGS sequence"/>
</dbReference>
<name>A0ACC2Z045_9PEZI</name>
<comment type="caution">
    <text evidence="1">The sequence shown here is derived from an EMBL/GenBank/DDBJ whole genome shotgun (WGS) entry which is preliminary data.</text>
</comment>
<reference evidence="1" key="1">
    <citation type="submission" date="2022-10" db="EMBL/GenBank/DDBJ databases">
        <title>Culturing micro-colonial fungi from biological soil crusts in the Mojave desert and describing Neophaeococcomyces mojavensis, and introducing the new genera and species Taxawa tesnikishii.</title>
        <authorList>
            <person name="Kurbessoian T."/>
            <person name="Stajich J.E."/>
        </authorList>
    </citation>
    <scope>NUCLEOTIDE SEQUENCE</scope>
    <source>
        <strain evidence="1">JES_115</strain>
    </source>
</reference>
<gene>
    <name evidence="1" type="ORF">H2199_005623</name>
</gene>
<dbReference type="EMBL" id="JAPDRP010000016">
    <property type="protein sequence ID" value="KAJ9640955.1"/>
    <property type="molecule type" value="Genomic_DNA"/>
</dbReference>
<protein>
    <submittedName>
        <fullName evidence="1">Uncharacterized protein</fullName>
    </submittedName>
</protein>
<accession>A0ACC2Z045</accession>
<evidence type="ECO:0000313" key="1">
    <source>
        <dbReference type="EMBL" id="KAJ9640955.1"/>
    </source>
</evidence>
<keyword evidence="2" id="KW-1185">Reference proteome</keyword>